<gene>
    <name evidence="1" type="ORF">THIOM_001933</name>
</gene>
<feature type="non-terminal residue" evidence="1">
    <location>
        <position position="71"/>
    </location>
</feature>
<accession>A0A176S2F8</accession>
<comment type="caution">
    <text evidence="1">The sequence shown here is derived from an EMBL/GenBank/DDBJ whole genome shotgun (WGS) entry which is preliminary data.</text>
</comment>
<reference evidence="1 2" key="1">
    <citation type="submission" date="2016-05" db="EMBL/GenBank/DDBJ databases">
        <title>Single-cell genome of chain-forming Candidatus Thiomargarita nelsonii and comparison to other large sulfur-oxidizing bacteria.</title>
        <authorList>
            <person name="Winkel M."/>
            <person name="Salman V."/>
            <person name="Woyke T."/>
            <person name="Schulz-Vogt H."/>
            <person name="Richter M."/>
            <person name="Flood B."/>
            <person name="Bailey J."/>
            <person name="Amann R."/>
            <person name="Mussmann M."/>
        </authorList>
    </citation>
    <scope>NUCLEOTIDE SEQUENCE [LARGE SCALE GENOMIC DNA]</scope>
    <source>
        <strain evidence="1 2">THI036</strain>
    </source>
</reference>
<evidence type="ECO:0000313" key="1">
    <source>
        <dbReference type="EMBL" id="OAD22271.1"/>
    </source>
</evidence>
<keyword evidence="2" id="KW-1185">Reference proteome</keyword>
<proteinExistence type="predicted"/>
<sequence>MNKSFSHSVFLISQIILLSLVFVPSYAVAEIRVLDENPHSLILELTVPDPIITDENLSGQIYQTINIPGMG</sequence>
<organism evidence="1 2">
    <name type="scientific">Candidatus Thiomargarita nelsonii</name>
    <dbReference type="NCBI Taxonomy" id="1003181"/>
    <lineage>
        <taxon>Bacteria</taxon>
        <taxon>Pseudomonadati</taxon>
        <taxon>Pseudomonadota</taxon>
        <taxon>Gammaproteobacteria</taxon>
        <taxon>Thiotrichales</taxon>
        <taxon>Thiotrichaceae</taxon>
        <taxon>Thiomargarita</taxon>
    </lineage>
</organism>
<name>A0A176S2F8_9GAMM</name>
<protein>
    <submittedName>
        <fullName evidence="1">Secreted protein</fullName>
    </submittedName>
</protein>
<evidence type="ECO:0000313" key="2">
    <source>
        <dbReference type="Proteomes" id="UP000076962"/>
    </source>
</evidence>
<dbReference type="AlphaFoldDB" id="A0A176S2F8"/>
<dbReference type="EMBL" id="LUTY01001059">
    <property type="protein sequence ID" value="OAD22271.1"/>
    <property type="molecule type" value="Genomic_DNA"/>
</dbReference>
<dbReference type="Proteomes" id="UP000076962">
    <property type="component" value="Unassembled WGS sequence"/>
</dbReference>